<evidence type="ECO:0000313" key="2">
    <source>
        <dbReference type="Proteomes" id="UP000295418"/>
    </source>
</evidence>
<reference evidence="1 2" key="1">
    <citation type="submission" date="2019-03" db="EMBL/GenBank/DDBJ databases">
        <authorList>
            <person name="Kim M.K.M."/>
        </authorList>
    </citation>
    <scope>NUCLEOTIDE SEQUENCE [LARGE SCALE GENOMIC DNA]</scope>
    <source>
        <strain evidence="1 2">18JY21-1</strain>
    </source>
</reference>
<dbReference type="InterPro" id="IPR052042">
    <property type="entry name" value="Tail_sheath_structural"/>
</dbReference>
<proteinExistence type="predicted"/>
<dbReference type="Proteomes" id="UP000295418">
    <property type="component" value="Unassembled WGS sequence"/>
</dbReference>
<organism evidence="1 2">
    <name type="scientific">Paenibacillus albiflavus</name>
    <dbReference type="NCBI Taxonomy" id="2545760"/>
    <lineage>
        <taxon>Bacteria</taxon>
        <taxon>Bacillati</taxon>
        <taxon>Bacillota</taxon>
        <taxon>Bacilli</taxon>
        <taxon>Bacillales</taxon>
        <taxon>Paenibacillaceae</taxon>
        <taxon>Paenibacillus</taxon>
    </lineage>
</organism>
<accession>A0A4R4E109</accession>
<protein>
    <submittedName>
        <fullName evidence="1">Phage tail sheath protein</fullName>
    </submittedName>
</protein>
<dbReference type="PANTHER" id="PTHR35861:SF2">
    <property type="entry name" value="FELS-2 PROPHAGE PROTEIN"/>
    <property type="match status" value="1"/>
</dbReference>
<gene>
    <name evidence="1" type="ORF">E0485_21795</name>
</gene>
<name>A0A4R4E109_9BACL</name>
<dbReference type="AlphaFoldDB" id="A0A4R4E109"/>
<evidence type="ECO:0000313" key="1">
    <source>
        <dbReference type="EMBL" id="TCZ73069.1"/>
    </source>
</evidence>
<keyword evidence="2" id="KW-1185">Reference proteome</keyword>
<dbReference type="PANTHER" id="PTHR35861">
    <property type="match status" value="1"/>
</dbReference>
<comment type="caution">
    <text evidence="1">The sequence shown here is derived from an EMBL/GenBank/DDBJ whole genome shotgun (WGS) entry which is preliminary data.</text>
</comment>
<dbReference type="OrthoDB" id="9767864at2"/>
<sequence length="468" mass="50745">MPTTDTLSPAGVATLPVYIGTAPIHQLEDPSVAINVPILVNSFNEAKAKIGYSDDWDSFTLCEAVYAHFKNRIQPIGPIVLINVLDPSKHKTAGTASIAITNGIGYIDEPAIISTVAITGKERDTDYTVEYTADGRIKLTDVTGKALANPTDVSFDKVDIKKVKSSDIIGGNTSGERKGISVVDLVYVTHKQIPTILAAPGWSHIKEVKEALVTASQKINGHWDALVAADIPSESTSDTITKAVAWKTANGYTDIGVKVGWPKANAAGRVFWASTIMVVRMQQTDYTNGNVPYVSPSNKQVDITSPVLENGTNAIFDEVQANELNKNGITTFNYRSGIWVLWGPHNANYTYGAEIDPKNVFDAGIRMMMYMTNTFQDRFMADVDGPLNRSKKDTILNDASTWLNSLIADGKLLYGQIDFNETSNPTSSIVEGDFVFDVQTTTAPVGKSLSFRLQYTTKGINTLFGGGN</sequence>
<dbReference type="EMBL" id="SKFG01000035">
    <property type="protein sequence ID" value="TCZ73069.1"/>
    <property type="molecule type" value="Genomic_DNA"/>
</dbReference>